<dbReference type="Pfam" id="PF00005">
    <property type="entry name" value="ABC_tran"/>
    <property type="match status" value="1"/>
</dbReference>
<keyword evidence="2" id="KW-0813">Transport</keyword>
<dbReference type="InterPro" id="IPR003593">
    <property type="entry name" value="AAA+_ATPase"/>
</dbReference>
<dbReference type="PANTHER" id="PTHR43776">
    <property type="entry name" value="TRANSPORT ATP-BINDING PROTEIN"/>
    <property type="match status" value="1"/>
</dbReference>
<dbReference type="GO" id="GO:0055085">
    <property type="term" value="P:transmembrane transport"/>
    <property type="evidence" value="ECO:0007669"/>
    <property type="project" value="UniProtKB-ARBA"/>
</dbReference>
<keyword evidence="4 6" id="KW-0067">ATP-binding</keyword>
<protein>
    <submittedName>
        <fullName evidence="6">ABC transporter ATP-binding protein</fullName>
    </submittedName>
</protein>
<dbReference type="CDD" id="cd03257">
    <property type="entry name" value="ABC_NikE_OppD_transporters"/>
    <property type="match status" value="1"/>
</dbReference>
<dbReference type="PROSITE" id="PS50893">
    <property type="entry name" value="ABC_TRANSPORTER_2"/>
    <property type="match status" value="1"/>
</dbReference>
<reference evidence="6 7" key="1">
    <citation type="submission" date="2015-06" db="EMBL/GenBank/DDBJ databases">
        <title>Cloning and characterization of the uncialamcin biosynthetic gene cluster.</title>
        <authorList>
            <person name="Yan X."/>
            <person name="Huang T."/>
            <person name="Ge H."/>
            <person name="Shen B."/>
        </authorList>
    </citation>
    <scope>NUCLEOTIDE SEQUENCE [LARGE SCALE GENOMIC DNA]</scope>
    <source>
        <strain evidence="6 7">DCA2648</strain>
    </source>
</reference>
<keyword evidence="7" id="KW-1185">Reference proteome</keyword>
<proteinExistence type="inferred from homology"/>
<evidence type="ECO:0000256" key="2">
    <source>
        <dbReference type="ARBA" id="ARBA00022448"/>
    </source>
</evidence>
<comment type="caution">
    <text evidence="6">The sequence shown here is derived from an EMBL/GenBank/DDBJ whole genome shotgun (WGS) entry which is preliminary data.</text>
</comment>
<keyword evidence="3" id="KW-0547">Nucleotide-binding</keyword>
<sequence length="258" mass="27384">MRKVYPTGGPRLPGRPRDGFVALAGADFHLAAGECLAVVGESGSGKSTAARILAGLEHPTAGTVSVLGTDRSRPARGSAERHRRGAQLQMVFQDPYTSLDPRQSARAAIAETLRLHTSLDRAGRADRATRIAASVGLDARQADALPAALSGGQRQRVALARALAADPRVIVLDEAVSALDVSIQAQILNLLADIRDATGVAYLFITHDLAVVRHIADRVLVLQRGHIVEQGPTAQVLDDPRHPCTRLLRDSVPGRRAP</sequence>
<dbReference type="Gene3D" id="3.40.50.300">
    <property type="entry name" value="P-loop containing nucleotide triphosphate hydrolases"/>
    <property type="match status" value="1"/>
</dbReference>
<dbReference type="SMART" id="SM00382">
    <property type="entry name" value="AAA"/>
    <property type="match status" value="1"/>
</dbReference>
<evidence type="ECO:0000256" key="1">
    <source>
        <dbReference type="ARBA" id="ARBA00005417"/>
    </source>
</evidence>
<dbReference type="InterPro" id="IPR050319">
    <property type="entry name" value="ABC_transp_ATP-bind"/>
</dbReference>
<evidence type="ECO:0000313" key="6">
    <source>
        <dbReference type="EMBL" id="OKH94325.1"/>
    </source>
</evidence>
<dbReference type="InterPro" id="IPR003439">
    <property type="entry name" value="ABC_transporter-like_ATP-bd"/>
</dbReference>
<dbReference type="PROSITE" id="PS00211">
    <property type="entry name" value="ABC_TRANSPORTER_1"/>
    <property type="match status" value="1"/>
</dbReference>
<evidence type="ECO:0000313" key="7">
    <source>
        <dbReference type="Proteomes" id="UP000186455"/>
    </source>
</evidence>
<comment type="similarity">
    <text evidence="1">Belongs to the ABC transporter superfamily.</text>
</comment>
<gene>
    <name evidence="6" type="ORF">AB852_16210</name>
</gene>
<dbReference type="SUPFAM" id="SSF52540">
    <property type="entry name" value="P-loop containing nucleoside triphosphate hydrolases"/>
    <property type="match status" value="1"/>
</dbReference>
<dbReference type="Proteomes" id="UP000186455">
    <property type="component" value="Unassembled WGS sequence"/>
</dbReference>
<name>A0A1Q4V935_9ACTN</name>
<feature type="domain" description="ABC transporter" evidence="5">
    <location>
        <begin position="4"/>
        <end position="249"/>
    </location>
</feature>
<evidence type="ECO:0000256" key="4">
    <source>
        <dbReference type="ARBA" id="ARBA00022840"/>
    </source>
</evidence>
<organism evidence="6 7">
    <name type="scientific">Streptomyces uncialis</name>
    <dbReference type="NCBI Taxonomy" id="1048205"/>
    <lineage>
        <taxon>Bacteria</taxon>
        <taxon>Bacillati</taxon>
        <taxon>Actinomycetota</taxon>
        <taxon>Actinomycetes</taxon>
        <taxon>Kitasatosporales</taxon>
        <taxon>Streptomycetaceae</taxon>
        <taxon>Streptomyces</taxon>
    </lineage>
</organism>
<dbReference type="GO" id="GO:0005524">
    <property type="term" value="F:ATP binding"/>
    <property type="evidence" value="ECO:0007669"/>
    <property type="project" value="UniProtKB-KW"/>
</dbReference>
<dbReference type="PANTHER" id="PTHR43776:SF7">
    <property type="entry name" value="D,D-DIPEPTIDE TRANSPORT ATP-BINDING PROTEIN DDPF-RELATED"/>
    <property type="match status" value="1"/>
</dbReference>
<dbReference type="AlphaFoldDB" id="A0A1Q4V935"/>
<evidence type="ECO:0000259" key="5">
    <source>
        <dbReference type="PROSITE" id="PS50893"/>
    </source>
</evidence>
<dbReference type="GO" id="GO:0016887">
    <property type="term" value="F:ATP hydrolysis activity"/>
    <property type="evidence" value="ECO:0007669"/>
    <property type="project" value="InterPro"/>
</dbReference>
<dbReference type="EMBL" id="LFBV01000003">
    <property type="protein sequence ID" value="OKH94325.1"/>
    <property type="molecule type" value="Genomic_DNA"/>
</dbReference>
<accession>A0A1Q4V935</accession>
<dbReference type="InterPro" id="IPR017871">
    <property type="entry name" value="ABC_transporter-like_CS"/>
</dbReference>
<dbReference type="InterPro" id="IPR027417">
    <property type="entry name" value="P-loop_NTPase"/>
</dbReference>
<evidence type="ECO:0000256" key="3">
    <source>
        <dbReference type="ARBA" id="ARBA00022741"/>
    </source>
</evidence>
<dbReference type="STRING" id="1048205.AB852_16210"/>